<dbReference type="EMBL" id="KQ964247">
    <property type="protein sequence ID" value="KXJ94313.1"/>
    <property type="molecule type" value="Genomic_DNA"/>
</dbReference>
<dbReference type="InParanoid" id="A0A136JAW1"/>
<feature type="region of interest" description="Disordered" evidence="2">
    <location>
        <begin position="308"/>
        <end position="404"/>
    </location>
</feature>
<feature type="coiled-coil region" evidence="1">
    <location>
        <begin position="443"/>
        <end position="470"/>
    </location>
</feature>
<keyword evidence="4" id="KW-1185">Reference proteome</keyword>
<name>A0A136JAW1_9PEZI</name>
<feature type="compositionally biased region" description="Polar residues" evidence="2">
    <location>
        <begin position="63"/>
        <end position="86"/>
    </location>
</feature>
<evidence type="ECO:0000256" key="2">
    <source>
        <dbReference type="SAM" id="MobiDB-lite"/>
    </source>
</evidence>
<dbReference type="AlphaFoldDB" id="A0A136JAW1"/>
<feature type="compositionally biased region" description="Basic and acidic residues" evidence="2">
    <location>
        <begin position="333"/>
        <end position="343"/>
    </location>
</feature>
<organism evidence="3 4">
    <name type="scientific">Microdochium bolleyi</name>
    <dbReference type="NCBI Taxonomy" id="196109"/>
    <lineage>
        <taxon>Eukaryota</taxon>
        <taxon>Fungi</taxon>
        <taxon>Dikarya</taxon>
        <taxon>Ascomycota</taxon>
        <taxon>Pezizomycotina</taxon>
        <taxon>Sordariomycetes</taxon>
        <taxon>Xylariomycetidae</taxon>
        <taxon>Xylariales</taxon>
        <taxon>Microdochiaceae</taxon>
        <taxon>Microdochium</taxon>
    </lineage>
</organism>
<feature type="compositionally biased region" description="Low complexity" evidence="2">
    <location>
        <begin position="90"/>
        <end position="107"/>
    </location>
</feature>
<feature type="compositionally biased region" description="Acidic residues" evidence="2">
    <location>
        <begin position="354"/>
        <end position="364"/>
    </location>
</feature>
<feature type="compositionally biased region" description="Polar residues" evidence="2">
    <location>
        <begin position="136"/>
        <end position="170"/>
    </location>
</feature>
<evidence type="ECO:0000313" key="3">
    <source>
        <dbReference type="EMBL" id="KXJ94313.1"/>
    </source>
</evidence>
<dbReference type="STRING" id="196109.A0A136JAW1"/>
<protein>
    <submittedName>
        <fullName evidence="3">Uncharacterized protein</fullName>
    </submittedName>
</protein>
<keyword evidence="1" id="KW-0175">Coiled coil</keyword>
<dbReference type="Proteomes" id="UP000070501">
    <property type="component" value="Unassembled WGS sequence"/>
</dbReference>
<proteinExistence type="predicted"/>
<evidence type="ECO:0000256" key="1">
    <source>
        <dbReference type="SAM" id="Coils"/>
    </source>
</evidence>
<feature type="compositionally biased region" description="Low complexity" evidence="2">
    <location>
        <begin position="344"/>
        <end position="353"/>
    </location>
</feature>
<feature type="compositionally biased region" description="Basic and acidic residues" evidence="2">
    <location>
        <begin position="308"/>
        <end position="317"/>
    </location>
</feature>
<evidence type="ECO:0000313" key="4">
    <source>
        <dbReference type="Proteomes" id="UP000070501"/>
    </source>
</evidence>
<accession>A0A136JAW1</accession>
<feature type="compositionally biased region" description="Polar residues" evidence="2">
    <location>
        <begin position="367"/>
        <end position="381"/>
    </location>
</feature>
<feature type="compositionally biased region" description="Polar residues" evidence="2">
    <location>
        <begin position="9"/>
        <end position="35"/>
    </location>
</feature>
<reference evidence="4" key="1">
    <citation type="submission" date="2016-02" db="EMBL/GenBank/DDBJ databases">
        <title>Draft genome sequence of Microdochium bolleyi, a fungal endophyte of beachgrass.</title>
        <authorList>
            <consortium name="DOE Joint Genome Institute"/>
            <person name="David A.S."/>
            <person name="May G."/>
            <person name="Haridas S."/>
            <person name="Lim J."/>
            <person name="Wang M."/>
            <person name="Labutti K."/>
            <person name="Lipzen A."/>
            <person name="Barry K."/>
            <person name="Grigoriev I.V."/>
        </authorList>
    </citation>
    <scope>NUCLEOTIDE SEQUENCE [LARGE SCALE GENOMIC DNA]</scope>
    <source>
        <strain evidence="4">J235TASD1</strain>
    </source>
</reference>
<feature type="region of interest" description="Disordered" evidence="2">
    <location>
        <begin position="1"/>
        <end position="170"/>
    </location>
</feature>
<dbReference type="OrthoDB" id="5377009at2759"/>
<sequence>MLSEGHLRSQGTAYVSPRGSFSNSELYRTSLSQTDRAAADQHESAMTDVDLGEPRPSTPPAGRSSSTHQQHRSPFTQHSRQHSTPTFPIPQSAPRSPSPLRSHLSFSNNDMPYTGDGQGSRQLDTQAGGFGGWLRRSSTPSVQDTPLSPDTTPKSVRTSVLSTGPAKSTPQSKLGLFASSVTAFANRLGNQAPAHSIDIDDELYNMDVEAALFPAPMSPSERDTFSPSAYKNLQANAVGISLKMQNAYRQQTLALHEVQSERDAQREEIEEARLRIALFKTQLEEMATKAAEQEQEMRRLVDELRAEKKHDRHEAENRSNIASSVVSEDLGIDDERDRRRWRESSGTASSATETDADSGLDEGESVFSRSRSPTIMTSITENNEKPPATVTSRPASLHVPAPKTQLPRQLSTFQRIVKGIAEGSSDGCRNCKGQDSSTAWNTVSVLRDENKDLKQRVVQLEVAVEGALDLVNGIGLR</sequence>
<gene>
    <name evidence="3" type="ORF">Micbo1qcDRAFT_159420</name>
</gene>